<keyword evidence="3" id="KW-1185">Reference proteome</keyword>
<comment type="caution">
    <text evidence="2">The sequence shown here is derived from an EMBL/GenBank/DDBJ whole genome shotgun (WGS) entry which is preliminary data.</text>
</comment>
<protein>
    <recommendedName>
        <fullName evidence="4">Methane oxygenase PmoA</fullName>
    </recommendedName>
</protein>
<dbReference type="Pfam" id="PF14100">
    <property type="entry name" value="DUF6807"/>
    <property type="match status" value="1"/>
</dbReference>
<reference evidence="2 3" key="1">
    <citation type="submission" date="2019-02" db="EMBL/GenBank/DDBJ databases">
        <title>Deep-cultivation of Planctomycetes and their phenomic and genomic characterization uncovers novel biology.</title>
        <authorList>
            <person name="Wiegand S."/>
            <person name="Jogler M."/>
            <person name="Boedeker C."/>
            <person name="Pinto D."/>
            <person name="Vollmers J."/>
            <person name="Rivas-Marin E."/>
            <person name="Kohn T."/>
            <person name="Peeters S.H."/>
            <person name="Heuer A."/>
            <person name="Rast P."/>
            <person name="Oberbeckmann S."/>
            <person name="Bunk B."/>
            <person name="Jeske O."/>
            <person name="Meyerdierks A."/>
            <person name="Storesund J.E."/>
            <person name="Kallscheuer N."/>
            <person name="Luecker S."/>
            <person name="Lage O.M."/>
            <person name="Pohl T."/>
            <person name="Merkel B.J."/>
            <person name="Hornburger P."/>
            <person name="Mueller R.-W."/>
            <person name="Bruemmer F."/>
            <person name="Labrenz M."/>
            <person name="Spormann A.M."/>
            <person name="Op Den Camp H."/>
            <person name="Overmann J."/>
            <person name="Amann R."/>
            <person name="Jetten M.S.M."/>
            <person name="Mascher T."/>
            <person name="Medema M.H."/>
            <person name="Devos D.P."/>
            <person name="Kaster A.-K."/>
            <person name="Ovreas L."/>
            <person name="Rohde M."/>
            <person name="Galperin M.Y."/>
            <person name="Jogler C."/>
        </authorList>
    </citation>
    <scope>NUCLEOTIDE SEQUENCE [LARGE SCALE GENOMIC DNA]</scope>
    <source>
        <strain evidence="2 3">KOR34</strain>
    </source>
</reference>
<dbReference type="Proteomes" id="UP000316714">
    <property type="component" value="Unassembled WGS sequence"/>
</dbReference>
<organism evidence="2 3">
    <name type="scientific">Posidoniimonas corsicana</name>
    <dbReference type="NCBI Taxonomy" id="1938618"/>
    <lineage>
        <taxon>Bacteria</taxon>
        <taxon>Pseudomonadati</taxon>
        <taxon>Planctomycetota</taxon>
        <taxon>Planctomycetia</taxon>
        <taxon>Pirellulales</taxon>
        <taxon>Lacipirellulaceae</taxon>
        <taxon>Posidoniimonas</taxon>
    </lineage>
</organism>
<evidence type="ECO:0008006" key="4">
    <source>
        <dbReference type="Google" id="ProtNLM"/>
    </source>
</evidence>
<dbReference type="EMBL" id="SIHJ01000010">
    <property type="protein sequence ID" value="TWT29220.1"/>
    <property type="molecule type" value="Genomic_DNA"/>
</dbReference>
<sequence>MPSSPIYRSPQDSPVAPGSAGGLPAGDRCAGIHPPAEPEATGRLVFRSLLVVAALAGSHGVCGAGEQVELAVAESPGRVALTAGGEPVITYVYQDEQISRPYFCDLFGPGGVRVSRNHPPIAGQDKADHPEYHPGLWLAFGELSGADNWRLKAPVQHARMLQPPTVDGGVASLAVENRYANPAGGEPLCSERCRYELHATPWGYLLTWDSTFYGDRPFSFGDQEEMGLGIRMATPLRVESGGGLPDGTGRILDAKGRVNAAEVWGQTADWVDYSGVQDGQPAGVTLFCPPSNFRPTYFHARDYGYICANAFSTAAFKLGPASRTEVKPGESLRLRYGVLLYAGAELTSDKINDAYQHYLELLAATTTQ</sequence>
<accession>A0A5C5UUK4</accession>
<dbReference type="InterPro" id="IPR029475">
    <property type="entry name" value="DUF6807"/>
</dbReference>
<evidence type="ECO:0000256" key="1">
    <source>
        <dbReference type="SAM" id="MobiDB-lite"/>
    </source>
</evidence>
<evidence type="ECO:0000313" key="3">
    <source>
        <dbReference type="Proteomes" id="UP000316714"/>
    </source>
</evidence>
<proteinExistence type="predicted"/>
<gene>
    <name evidence="2" type="ORF">KOR34_52750</name>
</gene>
<feature type="region of interest" description="Disordered" evidence="1">
    <location>
        <begin position="1"/>
        <end position="27"/>
    </location>
</feature>
<evidence type="ECO:0000313" key="2">
    <source>
        <dbReference type="EMBL" id="TWT29220.1"/>
    </source>
</evidence>
<dbReference type="AlphaFoldDB" id="A0A5C5UUK4"/>
<name>A0A5C5UUK4_9BACT</name>